<dbReference type="Pfam" id="PF07586">
    <property type="entry name" value="HXXSHH"/>
    <property type="match status" value="1"/>
</dbReference>
<dbReference type="InterPro" id="IPR006311">
    <property type="entry name" value="TAT_signal"/>
</dbReference>
<evidence type="ECO:0008006" key="2">
    <source>
        <dbReference type="Google" id="ProtNLM"/>
    </source>
</evidence>
<dbReference type="InterPro" id="IPR011447">
    <property type="entry name" value="DUF1552"/>
</dbReference>
<reference evidence="1" key="1">
    <citation type="submission" date="2018-05" db="EMBL/GenBank/DDBJ databases">
        <authorList>
            <person name="Lanie J.A."/>
            <person name="Ng W.-L."/>
            <person name="Kazmierczak K.M."/>
            <person name="Andrzejewski T.M."/>
            <person name="Davidsen T.M."/>
            <person name="Wayne K.J."/>
            <person name="Tettelin H."/>
            <person name="Glass J.I."/>
            <person name="Rusch D."/>
            <person name="Podicherti R."/>
            <person name="Tsui H.-C.T."/>
            <person name="Winkler M.E."/>
        </authorList>
    </citation>
    <scope>NUCLEOTIDE SEQUENCE</scope>
</reference>
<sequence>MFITKTHLPRRTVLRGLGAAIALPLLDGMVPALTAQSRTAAAPVKRFGVFYVPNGMSMPYWYPTTEGPLSEMPQTLRSLAPFKDRVLICGGLDDEAANLVKGGGDHSRSAGTFLTCVPYRVTTGADVSAAVSMDQIAARELSKETQLASIELGIESNAMVGNCDGGASCAYTNTIAWRTPTTPLPIENDPRAVFERLFGTSGSTDPAARLARIARDRSILDLVREELHGLERLIDPGDRLKLDEYVESVRDIERRISMAEAQSTRELPVVDQPVGVPSDYAEHAKLQMDLLALAYQTDLTRISTFMLAREVSGRAYPEIGVPDSHHPLSHHQDEPAKLERLHKINEYHLQQFAYLVDKLDAIPEGDGSMLDSTLLLYGTGISDSNTHFHDDLPIALVGGKNTGVTGGRYIRYPENTPLANLHVTILEKLGVKAEAFGDSTGQLDRLTGV</sequence>
<proteinExistence type="predicted"/>
<evidence type="ECO:0000313" key="1">
    <source>
        <dbReference type="EMBL" id="SUZ91222.1"/>
    </source>
</evidence>
<dbReference type="AlphaFoldDB" id="A0A381RHD6"/>
<organism evidence="1">
    <name type="scientific">marine metagenome</name>
    <dbReference type="NCBI Taxonomy" id="408172"/>
    <lineage>
        <taxon>unclassified sequences</taxon>
        <taxon>metagenomes</taxon>
        <taxon>ecological metagenomes</taxon>
    </lineage>
</organism>
<dbReference type="EMBL" id="UINC01001958">
    <property type="protein sequence ID" value="SUZ91222.1"/>
    <property type="molecule type" value="Genomic_DNA"/>
</dbReference>
<gene>
    <name evidence="1" type="ORF">METZ01_LOCUS44076</name>
</gene>
<protein>
    <recommendedName>
        <fullName evidence="2">DUF1552 domain-containing protein</fullName>
    </recommendedName>
</protein>
<name>A0A381RHD6_9ZZZZ</name>
<dbReference type="PROSITE" id="PS51318">
    <property type="entry name" value="TAT"/>
    <property type="match status" value="1"/>
</dbReference>
<accession>A0A381RHD6</accession>